<evidence type="ECO:0000313" key="3">
    <source>
        <dbReference type="EMBL" id="GEK57699.1"/>
    </source>
</evidence>
<feature type="transmembrane region" description="Helical" evidence="1">
    <location>
        <begin position="205"/>
        <end position="222"/>
    </location>
</feature>
<dbReference type="Proteomes" id="UP000321051">
    <property type="component" value="Unassembled WGS sequence"/>
</dbReference>
<feature type="transmembrane region" description="Helical" evidence="1">
    <location>
        <begin position="47"/>
        <end position="68"/>
    </location>
</feature>
<feature type="transmembrane region" description="Helical" evidence="1">
    <location>
        <begin position="179"/>
        <end position="199"/>
    </location>
</feature>
<feature type="domain" description="Glycosyltransferase RgtA/B/C/D-like" evidence="2">
    <location>
        <begin position="137"/>
        <end position="279"/>
    </location>
</feature>
<keyword evidence="1" id="KW-0812">Transmembrane</keyword>
<feature type="transmembrane region" description="Helical" evidence="1">
    <location>
        <begin position="355"/>
        <end position="375"/>
    </location>
</feature>
<dbReference type="OrthoDB" id="5787206at2"/>
<evidence type="ECO:0000259" key="2">
    <source>
        <dbReference type="Pfam" id="PF13231"/>
    </source>
</evidence>
<gene>
    <name evidence="3" type="ORF">MHA01_06040</name>
</gene>
<organism evidence="3 4">
    <name type="scientific">Marinococcus halophilus</name>
    <dbReference type="NCBI Taxonomy" id="1371"/>
    <lineage>
        <taxon>Bacteria</taxon>
        <taxon>Bacillati</taxon>
        <taxon>Bacillota</taxon>
        <taxon>Bacilli</taxon>
        <taxon>Bacillales</taxon>
        <taxon>Bacillaceae</taxon>
        <taxon>Marinococcus</taxon>
    </lineage>
</organism>
<feature type="transmembrane region" description="Helical" evidence="1">
    <location>
        <begin position="417"/>
        <end position="434"/>
    </location>
</feature>
<keyword evidence="1" id="KW-1133">Transmembrane helix</keyword>
<dbReference type="AlphaFoldDB" id="A0A510Y307"/>
<feature type="transmembrane region" description="Helical" evidence="1">
    <location>
        <begin position="150"/>
        <end position="172"/>
    </location>
</feature>
<feature type="transmembrane region" description="Helical" evidence="1">
    <location>
        <begin position="75"/>
        <end position="99"/>
    </location>
</feature>
<dbReference type="Pfam" id="PF13231">
    <property type="entry name" value="PMT_2"/>
    <property type="match status" value="1"/>
</dbReference>
<reference evidence="3 4" key="1">
    <citation type="submission" date="2019-07" db="EMBL/GenBank/DDBJ databases">
        <title>Whole genome shotgun sequence of Marinococcus halophilus NBRC 102359.</title>
        <authorList>
            <person name="Hosoyama A."/>
            <person name="Uohara A."/>
            <person name="Ohji S."/>
            <person name="Ichikawa N."/>
        </authorList>
    </citation>
    <scope>NUCLEOTIDE SEQUENCE [LARGE SCALE GENOMIC DNA]</scope>
    <source>
        <strain evidence="3 4">NBRC 102359</strain>
    </source>
</reference>
<feature type="transmembrane region" description="Helical" evidence="1">
    <location>
        <begin position="272"/>
        <end position="295"/>
    </location>
</feature>
<feature type="transmembrane region" description="Helical" evidence="1">
    <location>
        <begin position="316"/>
        <end position="335"/>
    </location>
</feature>
<proteinExistence type="predicted"/>
<evidence type="ECO:0000256" key="1">
    <source>
        <dbReference type="SAM" id="Phobius"/>
    </source>
</evidence>
<feature type="transmembrane region" description="Helical" evidence="1">
    <location>
        <begin position="229"/>
        <end position="260"/>
    </location>
</feature>
<feature type="transmembrane region" description="Helical" evidence="1">
    <location>
        <begin position="387"/>
        <end position="405"/>
    </location>
</feature>
<keyword evidence="4" id="KW-1185">Reference proteome</keyword>
<comment type="caution">
    <text evidence="3">The sequence shown here is derived from an EMBL/GenBank/DDBJ whole genome shotgun (WGS) entry which is preliminary data.</text>
</comment>
<dbReference type="RefSeq" id="WP_094907612.1">
    <property type="nucleotide sequence ID" value="NZ_BJUN01000002.1"/>
</dbReference>
<protein>
    <recommendedName>
        <fullName evidence="2">Glycosyltransferase RgtA/B/C/D-like domain-containing protein</fullName>
    </recommendedName>
</protein>
<keyword evidence="1" id="KW-0472">Membrane</keyword>
<evidence type="ECO:0000313" key="4">
    <source>
        <dbReference type="Proteomes" id="UP000321051"/>
    </source>
</evidence>
<feature type="transmembrane region" description="Helical" evidence="1">
    <location>
        <begin position="17"/>
        <end position="35"/>
    </location>
</feature>
<accession>A0A510Y307</accession>
<name>A0A510Y307_MARHA</name>
<sequence>MKNISMLGLKVSKTEKFLIFFTGSTIGLIVSLLASNGPFTHFSENHVFALIKVILCILISSSILYFIASTVSQKLMNIVFLAFFLRIITVFFMSIFGILPYQYDNNWDLTASQLLPSWHAGNFYFDVGNGFEPYSILTTIIYFLLGENPIYMQLLNAFFGALTIYVIFLICLKLFNKRVAYLTSIIIALWPTYIFFISMQMRESLAIFFITLLIYFFINWLNDFKIKNLIGVLIALIFSALIREQNAVLVTLILFPFVIVHFWKNSNKYLKIFSVIFSFVGLIIAFLILNVSGYLSYLNLNYISEEMNYRTDGETAYLAWMNYSSIFDLIIYSPIRLIYFVYTPFPWQITDFQQAISFLESIVLIIMTFYILKNIKKIINYSLYKKGFFFLIAFCLLGLIANGLIDSNVGTAIRHKLQYLYLFIILFVAAWDYNKTKVLNEKTRYNSD</sequence>
<dbReference type="InterPro" id="IPR038731">
    <property type="entry name" value="RgtA/B/C-like"/>
</dbReference>
<dbReference type="EMBL" id="BJUN01000002">
    <property type="protein sequence ID" value="GEK57699.1"/>
    <property type="molecule type" value="Genomic_DNA"/>
</dbReference>